<dbReference type="OrthoDB" id="3541994at2759"/>
<feature type="region of interest" description="Disordered" evidence="1">
    <location>
        <begin position="1"/>
        <end position="25"/>
    </location>
</feature>
<keyword evidence="3" id="KW-1185">Reference proteome</keyword>
<organism evidence="2 3">
    <name type="scientific">Phialocephala subalpina</name>
    <dbReference type="NCBI Taxonomy" id="576137"/>
    <lineage>
        <taxon>Eukaryota</taxon>
        <taxon>Fungi</taxon>
        <taxon>Dikarya</taxon>
        <taxon>Ascomycota</taxon>
        <taxon>Pezizomycotina</taxon>
        <taxon>Leotiomycetes</taxon>
        <taxon>Helotiales</taxon>
        <taxon>Mollisiaceae</taxon>
        <taxon>Phialocephala</taxon>
        <taxon>Phialocephala fortinii species complex</taxon>
    </lineage>
</organism>
<feature type="compositionally biased region" description="Polar residues" evidence="1">
    <location>
        <begin position="7"/>
        <end position="25"/>
    </location>
</feature>
<dbReference type="STRING" id="576137.A0A1L7WS49"/>
<dbReference type="EMBL" id="FJOG01000006">
    <property type="protein sequence ID" value="CZR55592.1"/>
    <property type="molecule type" value="Genomic_DNA"/>
</dbReference>
<evidence type="ECO:0000313" key="3">
    <source>
        <dbReference type="Proteomes" id="UP000184330"/>
    </source>
</evidence>
<feature type="region of interest" description="Disordered" evidence="1">
    <location>
        <begin position="455"/>
        <end position="481"/>
    </location>
</feature>
<dbReference type="Proteomes" id="UP000184330">
    <property type="component" value="Unassembled WGS sequence"/>
</dbReference>
<protein>
    <submittedName>
        <fullName evidence="2">Uncharacterized protein</fullName>
    </submittedName>
</protein>
<dbReference type="AlphaFoldDB" id="A0A1L7WS49"/>
<gene>
    <name evidence="2" type="ORF">PAC_05480</name>
</gene>
<sequence length="604" mass="67753">MPPAQDSDLSGISATTTSKDTTNSEDSVMPAAQVFIVDLPQPAVTNSKDSTDSIDFVIPQARHSENSSVAWLADLPAEIWTLVAEQWLAEPLPNRLAHAKHFEVTLYDFDESGSSYKSGTHNGYAVLVTDIVKRMPNMHSFQWIDEAYEEPFLTSLIINNEGLLTALKDHLMLRNLSIMFMTEPVVGSQTCWTDLNGFRNLTSLELYHFCGDERRLVQDIANLLHNNQGLRKLGLAMACGADPVGWLIEVVVSPEKQQKQHFLEKLCIEYATVTPRDTAPLNLNTLRLGHGIFVDRPTSSESAGYLAKLVKIDQLTTLRLFNGHTIQDFDDTDLKEIEVDWNLFNPSKSLRQLSVTRLSRKCRDWINNSGMAIEELLVTDNYGGREDIDLLFFDSLRLPKLSMIAVWEYSTNNRLVINGDGAHGQSDSDSHMSETDSEAVNSDFHLESDQECTIEEREADQSDSEQDSGSKSDPSSDPSEKANILDRLQLRISSQAAHEGLVFPSETTLWPGVTKRSKIAHRYAQLAKSLCPSLQLIRVDKWAWEVTSSQGIETPGADIYRLIKLRSLEFEEMLAIDQFGCSRFVDDSGLPRPETIHMVRAEED</sequence>
<reference evidence="2 3" key="1">
    <citation type="submission" date="2016-03" db="EMBL/GenBank/DDBJ databases">
        <authorList>
            <person name="Ploux O."/>
        </authorList>
    </citation>
    <scope>NUCLEOTIDE SEQUENCE [LARGE SCALE GENOMIC DNA]</scope>
    <source>
        <strain evidence="2 3">UAMH 11012</strain>
    </source>
</reference>
<feature type="region of interest" description="Disordered" evidence="1">
    <location>
        <begin position="420"/>
        <end position="443"/>
    </location>
</feature>
<evidence type="ECO:0000256" key="1">
    <source>
        <dbReference type="SAM" id="MobiDB-lite"/>
    </source>
</evidence>
<name>A0A1L7WS49_9HELO</name>
<proteinExistence type="predicted"/>
<feature type="compositionally biased region" description="Low complexity" evidence="1">
    <location>
        <begin position="467"/>
        <end position="477"/>
    </location>
</feature>
<accession>A0A1L7WS49</accession>
<evidence type="ECO:0000313" key="2">
    <source>
        <dbReference type="EMBL" id="CZR55592.1"/>
    </source>
</evidence>